<reference evidence="2" key="1">
    <citation type="journal article" date="2017" name="Nat. Ecol. Evol.">
        <title>Genome expansion and lineage-specific genetic innovations in the forest pathogenic fungi Armillaria.</title>
        <authorList>
            <person name="Sipos G."/>
            <person name="Prasanna A.N."/>
            <person name="Walter M.C."/>
            <person name="O'Connor E."/>
            <person name="Balint B."/>
            <person name="Krizsan K."/>
            <person name="Kiss B."/>
            <person name="Hess J."/>
            <person name="Varga T."/>
            <person name="Slot J."/>
            <person name="Riley R."/>
            <person name="Boka B."/>
            <person name="Rigling D."/>
            <person name="Barry K."/>
            <person name="Lee J."/>
            <person name="Mihaltcheva S."/>
            <person name="LaButti K."/>
            <person name="Lipzen A."/>
            <person name="Waldron R."/>
            <person name="Moloney N.M."/>
            <person name="Sperisen C."/>
            <person name="Kredics L."/>
            <person name="Vagvoelgyi C."/>
            <person name="Patrignani A."/>
            <person name="Fitzpatrick D."/>
            <person name="Nagy I."/>
            <person name="Doyle S."/>
            <person name="Anderson J.B."/>
            <person name="Grigoriev I.V."/>
            <person name="Gueldener U."/>
            <person name="Muensterkoetter M."/>
            <person name="Nagy L.G."/>
        </authorList>
    </citation>
    <scope>NUCLEOTIDE SEQUENCE [LARGE SCALE GENOMIC DNA]</scope>
    <source>
        <strain evidence="2">28-4</strain>
    </source>
</reference>
<organism evidence="1 2">
    <name type="scientific">Armillaria solidipes</name>
    <dbReference type="NCBI Taxonomy" id="1076256"/>
    <lineage>
        <taxon>Eukaryota</taxon>
        <taxon>Fungi</taxon>
        <taxon>Dikarya</taxon>
        <taxon>Basidiomycota</taxon>
        <taxon>Agaricomycotina</taxon>
        <taxon>Agaricomycetes</taxon>
        <taxon>Agaricomycetidae</taxon>
        <taxon>Agaricales</taxon>
        <taxon>Marasmiineae</taxon>
        <taxon>Physalacriaceae</taxon>
        <taxon>Armillaria</taxon>
    </lineage>
</organism>
<keyword evidence="2" id="KW-1185">Reference proteome</keyword>
<dbReference type="EMBL" id="KZ293458">
    <property type="protein sequence ID" value="PBK63559.1"/>
    <property type="molecule type" value="Genomic_DNA"/>
</dbReference>
<name>A0A2H3AXY1_9AGAR</name>
<accession>A0A2H3AXY1</accession>
<evidence type="ECO:0000313" key="1">
    <source>
        <dbReference type="EMBL" id="PBK63559.1"/>
    </source>
</evidence>
<protein>
    <submittedName>
        <fullName evidence="1">Uncharacterized protein</fullName>
    </submittedName>
</protein>
<gene>
    <name evidence="1" type="ORF">ARMSODRAFT_538495</name>
</gene>
<dbReference type="AlphaFoldDB" id="A0A2H3AXY1"/>
<dbReference type="Proteomes" id="UP000218334">
    <property type="component" value="Unassembled WGS sequence"/>
</dbReference>
<evidence type="ECO:0000313" key="2">
    <source>
        <dbReference type="Proteomes" id="UP000218334"/>
    </source>
</evidence>
<sequence length="103" mass="11425">MILSLCTSYSVALTSRSRTTPRFSRRTTFATQTDTLLWMLEAAIGTGLSFPAGEGRLSNLRGDANRDSRKSVPLRERVLVSVVFVLSDRHIVAVEFLSSSLLY</sequence>
<proteinExistence type="predicted"/>